<sequence length="207" mass="24140">MSTKTWENTSLNGIQSTNITLTYKIAERIYPVSTTYTCHDPVQAVSKTAILKKLLSFNRIYDIRDSSLFIDPRKQQDFDWRKNTNAYQRIIHLSDLEDKWDGYDAPKFSQEQIDLALTLYSHLRTYCIERGFDSSKVEPFIAPSSDGTVLFEWAGKRFTARQLEIYIPVSGEGTLEYLKTDGKDEDEGEFHLEQLYSILDWLFEFKC</sequence>
<reference evidence="1 2" key="1">
    <citation type="journal article" date="2013" name="Genome Biol. Evol.">
        <title>Genomes of Stigonematalean cyanobacteria (subsection V) and the evolution of oxygenic photosynthesis from prokaryotes to plastids.</title>
        <authorList>
            <person name="Dagan T."/>
            <person name="Roettger M."/>
            <person name="Stucken K."/>
            <person name="Landan G."/>
            <person name="Koch R."/>
            <person name="Major P."/>
            <person name="Gould S.B."/>
            <person name="Goremykin V.V."/>
            <person name="Rippka R."/>
            <person name="Tandeau de Marsac N."/>
            <person name="Gugger M."/>
            <person name="Lockhart P.J."/>
            <person name="Allen J.F."/>
            <person name="Brune I."/>
            <person name="Maus I."/>
            <person name="Puhler A."/>
            <person name="Martin W.F."/>
        </authorList>
    </citation>
    <scope>NUCLEOTIDE SEQUENCE [LARGE SCALE GENOMIC DNA]</scope>
    <source>
        <strain evidence="1 2">PCC 7110</strain>
    </source>
</reference>
<evidence type="ECO:0000313" key="2">
    <source>
        <dbReference type="Proteomes" id="UP000076925"/>
    </source>
</evidence>
<accession>A0A139WTD8</accession>
<dbReference type="EMBL" id="ANNX02000051">
    <property type="protein sequence ID" value="KYC35714.1"/>
    <property type="molecule type" value="Genomic_DNA"/>
</dbReference>
<dbReference type="Proteomes" id="UP000076925">
    <property type="component" value="Unassembled WGS sequence"/>
</dbReference>
<dbReference type="OrthoDB" id="9829024at2"/>
<dbReference type="RefSeq" id="WP_017749071.1">
    <property type="nucleotide sequence ID" value="NZ_KQ976354.1"/>
</dbReference>
<proteinExistence type="predicted"/>
<name>A0A139WTD8_9CYAN</name>
<evidence type="ECO:0000313" key="1">
    <source>
        <dbReference type="EMBL" id="KYC35714.1"/>
    </source>
</evidence>
<dbReference type="STRING" id="128403.WA1_07870"/>
<protein>
    <submittedName>
        <fullName evidence="1">Uncharacterized protein</fullName>
    </submittedName>
</protein>
<gene>
    <name evidence="1" type="ORF">WA1_07870</name>
</gene>
<comment type="caution">
    <text evidence="1">The sequence shown here is derived from an EMBL/GenBank/DDBJ whole genome shotgun (WGS) entry which is preliminary data.</text>
</comment>
<organism evidence="1 2">
    <name type="scientific">Scytonema hofmannii PCC 7110</name>
    <dbReference type="NCBI Taxonomy" id="128403"/>
    <lineage>
        <taxon>Bacteria</taxon>
        <taxon>Bacillati</taxon>
        <taxon>Cyanobacteriota</taxon>
        <taxon>Cyanophyceae</taxon>
        <taxon>Nostocales</taxon>
        <taxon>Scytonemataceae</taxon>
        <taxon>Scytonema</taxon>
    </lineage>
</organism>
<keyword evidence="2" id="KW-1185">Reference proteome</keyword>
<dbReference type="AlphaFoldDB" id="A0A139WTD8"/>